<evidence type="ECO:0000313" key="2">
    <source>
        <dbReference type="Proteomes" id="UP000828941"/>
    </source>
</evidence>
<dbReference type="Proteomes" id="UP000828941">
    <property type="component" value="Chromosome 8"/>
</dbReference>
<organism evidence="1 2">
    <name type="scientific">Bauhinia variegata</name>
    <name type="common">Purple orchid tree</name>
    <name type="synonym">Phanera variegata</name>
    <dbReference type="NCBI Taxonomy" id="167791"/>
    <lineage>
        <taxon>Eukaryota</taxon>
        <taxon>Viridiplantae</taxon>
        <taxon>Streptophyta</taxon>
        <taxon>Embryophyta</taxon>
        <taxon>Tracheophyta</taxon>
        <taxon>Spermatophyta</taxon>
        <taxon>Magnoliopsida</taxon>
        <taxon>eudicotyledons</taxon>
        <taxon>Gunneridae</taxon>
        <taxon>Pentapetalae</taxon>
        <taxon>rosids</taxon>
        <taxon>fabids</taxon>
        <taxon>Fabales</taxon>
        <taxon>Fabaceae</taxon>
        <taxon>Cercidoideae</taxon>
        <taxon>Cercideae</taxon>
        <taxon>Bauhiniinae</taxon>
        <taxon>Bauhinia</taxon>
    </lineage>
</organism>
<name>A0ACB9MTN9_BAUVA</name>
<comment type="caution">
    <text evidence="1">The sequence shown here is derived from an EMBL/GenBank/DDBJ whole genome shotgun (WGS) entry which is preliminary data.</text>
</comment>
<gene>
    <name evidence="1" type="ORF">L6164_020011</name>
</gene>
<proteinExistence type="predicted"/>
<evidence type="ECO:0000313" key="1">
    <source>
        <dbReference type="EMBL" id="KAI4327568.1"/>
    </source>
</evidence>
<accession>A0ACB9MTN9</accession>
<dbReference type="EMBL" id="CM039433">
    <property type="protein sequence ID" value="KAI4327568.1"/>
    <property type="molecule type" value="Genomic_DNA"/>
</dbReference>
<reference evidence="1 2" key="1">
    <citation type="journal article" date="2022" name="DNA Res.">
        <title>Chromosomal-level genome assembly of the orchid tree Bauhinia variegata (Leguminosae; Cercidoideae) supports the allotetraploid origin hypothesis of Bauhinia.</title>
        <authorList>
            <person name="Zhong Y."/>
            <person name="Chen Y."/>
            <person name="Zheng D."/>
            <person name="Pang J."/>
            <person name="Liu Y."/>
            <person name="Luo S."/>
            <person name="Meng S."/>
            <person name="Qian L."/>
            <person name="Wei D."/>
            <person name="Dai S."/>
            <person name="Zhou R."/>
        </authorList>
    </citation>
    <scope>NUCLEOTIDE SEQUENCE [LARGE SCALE GENOMIC DNA]</scope>
    <source>
        <strain evidence="1">BV-YZ2020</strain>
    </source>
</reference>
<sequence length="220" mass="25049">MSEVRAAPIFLFAVIFRVLLHFSSADPNIFLLGSVITSEANIFLTELELQSERSDCECSFGPLRSNIVIRTACCSVGVALPVYSTFKAIETKDQNAQQRCLLYWGSLIKVFSDKFLSWCPMYYRLKFAFLIWLQLPYTNGAKQLYVNHLPRSSRGIKLELIKWLVLRTVKWTMPVKITGSADRTQEHNPEIIQPDRSQQNSPGDEPATSSDSEPDRNHNT</sequence>
<protein>
    <submittedName>
        <fullName evidence="1">Uncharacterized protein</fullName>
    </submittedName>
</protein>
<keyword evidence="2" id="KW-1185">Reference proteome</keyword>